<dbReference type="EMBL" id="LGBR01000001">
    <property type="protein sequence ID" value="KOY50712.1"/>
    <property type="molecule type" value="Genomic_DNA"/>
</dbReference>
<proteinExistence type="predicted"/>
<evidence type="ECO:0000259" key="2">
    <source>
        <dbReference type="PROSITE" id="PS51186"/>
    </source>
</evidence>
<evidence type="ECO:0000313" key="5">
    <source>
        <dbReference type="Proteomes" id="UP000037716"/>
    </source>
</evidence>
<dbReference type="PANTHER" id="PTHR13947:SF37">
    <property type="entry name" value="LD18367P"/>
    <property type="match status" value="1"/>
</dbReference>
<evidence type="ECO:0000313" key="3">
    <source>
        <dbReference type="EMBL" id="KOY50712.1"/>
    </source>
</evidence>
<feature type="domain" description="N-acetyltransferase" evidence="2">
    <location>
        <begin position="6"/>
        <end position="163"/>
    </location>
</feature>
<reference evidence="4 6" key="2">
    <citation type="submission" date="2016-10" db="EMBL/GenBank/DDBJ databases">
        <authorList>
            <person name="Varghese N."/>
            <person name="Submissions S."/>
        </authorList>
    </citation>
    <scope>NUCLEOTIDE SEQUENCE [LARGE SCALE GENOMIC DNA]</scope>
    <source>
        <strain evidence="4 6">DSW-5</strain>
    </source>
</reference>
<dbReference type="InterPro" id="IPR050769">
    <property type="entry name" value="NAT_camello-type"/>
</dbReference>
<evidence type="ECO:0000313" key="4">
    <source>
        <dbReference type="EMBL" id="SEE27857.1"/>
    </source>
</evidence>
<dbReference type="PROSITE" id="PS51186">
    <property type="entry name" value="GNAT"/>
    <property type="match status" value="1"/>
</dbReference>
<evidence type="ECO:0000313" key="6">
    <source>
        <dbReference type="Proteomes" id="UP000183071"/>
    </source>
</evidence>
<comment type="caution">
    <text evidence="3">The sequence shown here is derived from an EMBL/GenBank/DDBJ whole genome shotgun (WGS) entry which is preliminary data.</text>
</comment>
<dbReference type="GO" id="GO:0008080">
    <property type="term" value="F:N-acetyltransferase activity"/>
    <property type="evidence" value="ECO:0007669"/>
    <property type="project" value="InterPro"/>
</dbReference>
<dbReference type="InterPro" id="IPR000182">
    <property type="entry name" value="GNAT_dom"/>
</dbReference>
<dbReference type="CDD" id="cd04301">
    <property type="entry name" value="NAT_SF"/>
    <property type="match status" value="1"/>
</dbReference>
<dbReference type="InterPro" id="IPR016181">
    <property type="entry name" value="Acyl_CoA_acyltransferase"/>
</dbReference>
<dbReference type="Proteomes" id="UP000183071">
    <property type="component" value="Unassembled WGS sequence"/>
</dbReference>
<dbReference type="OrthoDB" id="5419426at2"/>
<keyword evidence="1 3" id="KW-0808">Transferase</keyword>
<dbReference type="Proteomes" id="UP000037716">
    <property type="component" value="Unassembled WGS sequence"/>
</dbReference>
<dbReference type="PANTHER" id="PTHR13947">
    <property type="entry name" value="GNAT FAMILY N-ACETYLTRANSFERASE"/>
    <property type="match status" value="1"/>
</dbReference>
<name>A0A0M9CE53_9FLAO</name>
<keyword evidence="6" id="KW-1185">Reference proteome</keyword>
<dbReference type="Gene3D" id="3.40.630.30">
    <property type="match status" value="1"/>
</dbReference>
<accession>A0A0M9CE53</accession>
<dbReference type="PATRIC" id="fig|1300348.6.peg.273"/>
<protein>
    <submittedName>
        <fullName evidence="3 4">Acetyltransferase</fullName>
    </submittedName>
</protein>
<dbReference type="RefSeq" id="WP_053972986.1">
    <property type="nucleotide sequence ID" value="NZ_FNUE01000001.1"/>
</dbReference>
<dbReference type="AlphaFoldDB" id="A0A0M9CE53"/>
<dbReference type="Pfam" id="PF00583">
    <property type="entry name" value="Acetyltransf_1"/>
    <property type="match status" value="1"/>
</dbReference>
<dbReference type="EMBL" id="FNUE01000001">
    <property type="protein sequence ID" value="SEE27857.1"/>
    <property type="molecule type" value="Genomic_DNA"/>
</dbReference>
<sequence length="163" mass="18443">MTSEDFIIREIQPEDDAALAKVIREVILEMGAPKVGTAYEDKATDNMYKQYQKTTSKYYVVTHNNTVVGGAGIAQLDNFEGNTCELQKMYFLPIARGKGLGSKLIKQCLHKAKEIGFTNCYLETLPYMQAAVKLYKRNGFINLDKPMGNTAHYNCNVWMIKEI</sequence>
<dbReference type="STRING" id="1300348.I602_272"/>
<dbReference type="SUPFAM" id="SSF55729">
    <property type="entry name" value="Acyl-CoA N-acyltransferases (Nat)"/>
    <property type="match status" value="1"/>
</dbReference>
<evidence type="ECO:0000256" key="1">
    <source>
        <dbReference type="ARBA" id="ARBA00022679"/>
    </source>
</evidence>
<reference evidence="3 5" key="1">
    <citation type="submission" date="2015-07" db="EMBL/GenBank/DDBJ databases">
        <title>Genome of Polaribacter dokdonenesis DSW-5, isolated from seawater off Dokdo in Korea.</title>
        <authorList>
            <person name="Yoon K."/>
            <person name="Song J.Y."/>
            <person name="Kim J.F."/>
        </authorList>
    </citation>
    <scope>NUCLEOTIDE SEQUENCE [LARGE SCALE GENOMIC DNA]</scope>
    <source>
        <strain evidence="3 5">DSW-5</strain>
    </source>
</reference>
<gene>
    <name evidence="3" type="ORF">I602_272</name>
    <name evidence="4" type="ORF">SAMN05444353_1513</name>
</gene>
<organism evidence="3 5">
    <name type="scientific">Polaribacter dokdonensis DSW-5</name>
    <dbReference type="NCBI Taxonomy" id="1300348"/>
    <lineage>
        <taxon>Bacteria</taxon>
        <taxon>Pseudomonadati</taxon>
        <taxon>Bacteroidota</taxon>
        <taxon>Flavobacteriia</taxon>
        <taxon>Flavobacteriales</taxon>
        <taxon>Flavobacteriaceae</taxon>
    </lineage>
</organism>